<dbReference type="GeneID" id="19958082"/>
<evidence type="ECO:0000313" key="7">
    <source>
        <dbReference type="Proteomes" id="UP000030762"/>
    </source>
</evidence>
<keyword evidence="4 5" id="KW-0472">Membrane</keyword>
<dbReference type="InterPro" id="IPR005178">
    <property type="entry name" value="Ostalpha/TMEM184C"/>
</dbReference>
<dbReference type="VEuPathDB" id="FungiDB:SDRG_17355"/>
<keyword evidence="3 5" id="KW-1133">Transmembrane helix</keyword>
<dbReference type="STRING" id="1156394.T0R5G2"/>
<evidence type="ECO:0000256" key="1">
    <source>
        <dbReference type="ARBA" id="ARBA00004141"/>
    </source>
</evidence>
<dbReference type="GO" id="GO:0016020">
    <property type="term" value="C:membrane"/>
    <property type="evidence" value="ECO:0007669"/>
    <property type="project" value="UniProtKB-SubCell"/>
</dbReference>
<evidence type="ECO:0000256" key="5">
    <source>
        <dbReference type="SAM" id="Phobius"/>
    </source>
</evidence>
<dbReference type="AlphaFoldDB" id="T0R5G2"/>
<evidence type="ECO:0000313" key="6">
    <source>
        <dbReference type="EMBL" id="EQC24752.1"/>
    </source>
</evidence>
<name>T0R5G2_SAPDV</name>
<dbReference type="OrthoDB" id="5348404at2759"/>
<sequence length="102" mass="11774">MQTYSVLITNALGYAISTIFTILSVLLSGWEIWTHLTYNPVVCVRKYILHILLMVPIFEKIRDCYEVFALHSFYCFLVVYLGGQSVLANTLRIKKQLLDVNL</sequence>
<keyword evidence="2 5" id="KW-0812">Transmembrane</keyword>
<dbReference type="Pfam" id="PF03619">
    <property type="entry name" value="Solute_trans_a"/>
    <property type="match status" value="1"/>
</dbReference>
<accession>T0R5G2</accession>
<dbReference type="InParanoid" id="T0R5G2"/>
<organism evidence="6 7">
    <name type="scientific">Saprolegnia diclina (strain VS20)</name>
    <dbReference type="NCBI Taxonomy" id="1156394"/>
    <lineage>
        <taxon>Eukaryota</taxon>
        <taxon>Sar</taxon>
        <taxon>Stramenopiles</taxon>
        <taxon>Oomycota</taxon>
        <taxon>Saprolegniomycetes</taxon>
        <taxon>Saprolegniales</taxon>
        <taxon>Saprolegniaceae</taxon>
        <taxon>Saprolegnia</taxon>
    </lineage>
</organism>
<dbReference type="EMBL" id="JH767420">
    <property type="protein sequence ID" value="EQC24752.1"/>
    <property type="molecule type" value="Genomic_DNA"/>
</dbReference>
<dbReference type="RefSeq" id="XP_008621819.1">
    <property type="nucleotide sequence ID" value="XM_008623597.1"/>
</dbReference>
<evidence type="ECO:0000256" key="4">
    <source>
        <dbReference type="ARBA" id="ARBA00023136"/>
    </source>
</evidence>
<dbReference type="Proteomes" id="UP000030762">
    <property type="component" value="Unassembled WGS sequence"/>
</dbReference>
<feature type="transmembrane region" description="Helical" evidence="5">
    <location>
        <begin position="67"/>
        <end position="87"/>
    </location>
</feature>
<reference evidence="6 7" key="1">
    <citation type="submission" date="2012-04" db="EMBL/GenBank/DDBJ databases">
        <title>The Genome Sequence of Saprolegnia declina VS20.</title>
        <authorList>
            <consortium name="The Broad Institute Genome Sequencing Platform"/>
            <person name="Russ C."/>
            <person name="Nusbaum C."/>
            <person name="Tyler B."/>
            <person name="van West P."/>
            <person name="Dieguez-Uribeondo J."/>
            <person name="de Bruijn I."/>
            <person name="Tripathy S."/>
            <person name="Jiang R."/>
            <person name="Young S.K."/>
            <person name="Zeng Q."/>
            <person name="Gargeya S."/>
            <person name="Fitzgerald M."/>
            <person name="Haas B."/>
            <person name="Abouelleil A."/>
            <person name="Alvarado L."/>
            <person name="Arachchi H.M."/>
            <person name="Berlin A."/>
            <person name="Chapman S.B."/>
            <person name="Goldberg J."/>
            <person name="Griggs A."/>
            <person name="Gujja S."/>
            <person name="Hansen M."/>
            <person name="Howarth C."/>
            <person name="Imamovic A."/>
            <person name="Larimer J."/>
            <person name="McCowen C."/>
            <person name="Montmayeur A."/>
            <person name="Murphy C."/>
            <person name="Neiman D."/>
            <person name="Pearson M."/>
            <person name="Priest M."/>
            <person name="Roberts A."/>
            <person name="Saif S."/>
            <person name="Shea T."/>
            <person name="Sisk P."/>
            <person name="Sykes S."/>
            <person name="Wortman J."/>
            <person name="Nusbaum C."/>
            <person name="Birren B."/>
        </authorList>
    </citation>
    <scope>NUCLEOTIDE SEQUENCE [LARGE SCALE GENOMIC DNA]</scope>
    <source>
        <strain evidence="6 7">VS20</strain>
    </source>
</reference>
<proteinExistence type="predicted"/>
<evidence type="ECO:0000256" key="3">
    <source>
        <dbReference type="ARBA" id="ARBA00022989"/>
    </source>
</evidence>
<comment type="subcellular location">
    <subcellularLocation>
        <location evidence="1">Membrane</location>
        <topology evidence="1">Multi-pass membrane protein</topology>
    </subcellularLocation>
</comment>
<feature type="transmembrane region" description="Helical" evidence="5">
    <location>
        <begin position="12"/>
        <end position="30"/>
    </location>
</feature>
<protein>
    <submittedName>
        <fullName evidence="6">Uncharacterized protein</fullName>
    </submittedName>
</protein>
<gene>
    <name evidence="6" type="ORF">SDRG_17355</name>
</gene>
<keyword evidence="7" id="KW-1185">Reference proteome</keyword>
<evidence type="ECO:0000256" key="2">
    <source>
        <dbReference type="ARBA" id="ARBA00022692"/>
    </source>
</evidence>